<dbReference type="STRING" id="717646.M2LIL7"/>
<proteinExistence type="predicted"/>
<sequence length="163" mass="17759">MAQPSRQPKMMSSRLLTMKFMQRSAGSPPSPAPTTPSEPPSKKQRLSYGSSASTPSRTPRSDAKLVREALEAEESKRAQALEREAADRGETKWYLSFKETRPSVSQSPLRVVPAGYAALDTAGVERSSNQLDDEVFTPSVSGRRSFGNFNNAAEVCKCAFTAI</sequence>
<evidence type="ECO:0000313" key="2">
    <source>
        <dbReference type="EMBL" id="EMC94002.1"/>
    </source>
</evidence>
<evidence type="ECO:0000256" key="1">
    <source>
        <dbReference type="SAM" id="MobiDB-lite"/>
    </source>
</evidence>
<dbReference type="Proteomes" id="UP000011761">
    <property type="component" value="Unassembled WGS sequence"/>
</dbReference>
<accession>M2LIL7</accession>
<feature type="compositionally biased region" description="Pro residues" evidence="1">
    <location>
        <begin position="28"/>
        <end position="39"/>
    </location>
</feature>
<dbReference type="EMBL" id="KB445559">
    <property type="protein sequence ID" value="EMC94002.1"/>
    <property type="molecule type" value="Genomic_DNA"/>
</dbReference>
<protein>
    <submittedName>
        <fullName evidence="2">Uncharacterized protein</fullName>
    </submittedName>
</protein>
<dbReference type="eggNOG" id="ENOG502SC34">
    <property type="taxonomic scope" value="Eukaryota"/>
</dbReference>
<gene>
    <name evidence="2" type="ORF">BAUCODRAFT_217573</name>
</gene>
<organism evidence="2 3">
    <name type="scientific">Baudoinia panamericana (strain UAMH 10762)</name>
    <name type="common">Angels' share fungus</name>
    <name type="synonym">Baudoinia compniacensis (strain UAMH 10762)</name>
    <dbReference type="NCBI Taxonomy" id="717646"/>
    <lineage>
        <taxon>Eukaryota</taxon>
        <taxon>Fungi</taxon>
        <taxon>Dikarya</taxon>
        <taxon>Ascomycota</taxon>
        <taxon>Pezizomycotina</taxon>
        <taxon>Dothideomycetes</taxon>
        <taxon>Dothideomycetidae</taxon>
        <taxon>Mycosphaerellales</taxon>
        <taxon>Teratosphaeriaceae</taxon>
        <taxon>Baudoinia</taxon>
    </lineage>
</organism>
<dbReference type="RefSeq" id="XP_007678983.1">
    <property type="nucleotide sequence ID" value="XM_007680793.1"/>
</dbReference>
<feature type="region of interest" description="Disordered" evidence="1">
    <location>
        <begin position="1"/>
        <end position="64"/>
    </location>
</feature>
<dbReference type="HOGENOM" id="CLU_1626725_0_0_1"/>
<dbReference type="OrthoDB" id="427960at2759"/>
<reference evidence="2 3" key="1">
    <citation type="journal article" date="2012" name="PLoS Pathog.">
        <title>Diverse lifestyles and strategies of plant pathogenesis encoded in the genomes of eighteen Dothideomycetes fungi.</title>
        <authorList>
            <person name="Ohm R.A."/>
            <person name="Feau N."/>
            <person name="Henrissat B."/>
            <person name="Schoch C.L."/>
            <person name="Horwitz B.A."/>
            <person name="Barry K.W."/>
            <person name="Condon B.J."/>
            <person name="Copeland A.C."/>
            <person name="Dhillon B."/>
            <person name="Glaser F."/>
            <person name="Hesse C.N."/>
            <person name="Kosti I."/>
            <person name="LaButti K."/>
            <person name="Lindquist E.A."/>
            <person name="Lucas S."/>
            <person name="Salamov A.A."/>
            <person name="Bradshaw R.E."/>
            <person name="Ciuffetti L."/>
            <person name="Hamelin R.C."/>
            <person name="Kema G.H.J."/>
            <person name="Lawrence C."/>
            <person name="Scott J.A."/>
            <person name="Spatafora J.W."/>
            <person name="Turgeon B.G."/>
            <person name="de Wit P.J.G.M."/>
            <person name="Zhong S."/>
            <person name="Goodwin S.B."/>
            <person name="Grigoriev I.V."/>
        </authorList>
    </citation>
    <scope>NUCLEOTIDE SEQUENCE [LARGE SCALE GENOMIC DNA]</scope>
    <source>
        <strain evidence="2 3">UAMH 10762</strain>
    </source>
</reference>
<keyword evidence="3" id="KW-1185">Reference proteome</keyword>
<dbReference type="GeneID" id="19109804"/>
<name>M2LIL7_BAUPA</name>
<evidence type="ECO:0000313" key="3">
    <source>
        <dbReference type="Proteomes" id="UP000011761"/>
    </source>
</evidence>
<dbReference type="AlphaFoldDB" id="M2LIL7"/>
<dbReference type="KEGG" id="bcom:BAUCODRAFT_217573"/>